<evidence type="ECO:0000256" key="1">
    <source>
        <dbReference type="ARBA" id="ARBA00000900"/>
    </source>
</evidence>
<feature type="domain" description="DUF2921" evidence="12">
    <location>
        <begin position="59"/>
        <end position="246"/>
    </location>
</feature>
<evidence type="ECO:0000256" key="2">
    <source>
        <dbReference type="ARBA" id="ARBA00004127"/>
    </source>
</evidence>
<name>A0A2H9ZZP0_9ASPA</name>
<feature type="transmembrane region" description="Helical" evidence="10">
    <location>
        <begin position="771"/>
        <end position="793"/>
    </location>
</feature>
<feature type="transmembrane region" description="Helical" evidence="10">
    <location>
        <begin position="731"/>
        <end position="750"/>
    </location>
</feature>
<protein>
    <recommendedName>
        <fullName evidence="4">RING-type E3 ubiquitin transferase</fullName>
        <ecNumber evidence="4">2.3.2.27</ecNumber>
    </recommendedName>
</protein>
<dbReference type="InterPro" id="IPR057425">
    <property type="entry name" value="DUF2921_N"/>
</dbReference>
<dbReference type="EC" id="2.3.2.27" evidence="4"/>
<dbReference type="PANTHER" id="PTHR33389:SF18">
    <property type="entry name" value="OS01G0677900 PROTEIN"/>
    <property type="match status" value="1"/>
</dbReference>
<feature type="domain" description="DUF2921" evidence="12">
    <location>
        <begin position="528"/>
        <end position="631"/>
    </location>
</feature>
<organism evidence="13 14">
    <name type="scientific">Apostasia shenzhenica</name>
    <dbReference type="NCBI Taxonomy" id="1088818"/>
    <lineage>
        <taxon>Eukaryota</taxon>
        <taxon>Viridiplantae</taxon>
        <taxon>Streptophyta</taxon>
        <taxon>Embryophyta</taxon>
        <taxon>Tracheophyta</taxon>
        <taxon>Spermatophyta</taxon>
        <taxon>Magnoliopsida</taxon>
        <taxon>Liliopsida</taxon>
        <taxon>Asparagales</taxon>
        <taxon>Orchidaceae</taxon>
        <taxon>Apostasioideae</taxon>
        <taxon>Apostasia</taxon>
    </lineage>
</organism>
<evidence type="ECO:0000256" key="6">
    <source>
        <dbReference type="ARBA" id="ARBA00022692"/>
    </source>
</evidence>
<accession>A0A2H9ZZP0</accession>
<dbReference type="Pfam" id="PF11145">
    <property type="entry name" value="DUF2921"/>
    <property type="match status" value="1"/>
</dbReference>
<reference evidence="13 14" key="1">
    <citation type="journal article" date="2017" name="Nature">
        <title>The Apostasia genome and the evolution of orchids.</title>
        <authorList>
            <person name="Zhang G.Q."/>
            <person name="Liu K.W."/>
            <person name="Li Z."/>
            <person name="Lohaus R."/>
            <person name="Hsiao Y.Y."/>
            <person name="Niu S.C."/>
            <person name="Wang J.Y."/>
            <person name="Lin Y.C."/>
            <person name="Xu Q."/>
            <person name="Chen L.J."/>
            <person name="Yoshida K."/>
            <person name="Fujiwara S."/>
            <person name="Wang Z.W."/>
            <person name="Zhang Y.Q."/>
            <person name="Mitsuda N."/>
            <person name="Wang M."/>
            <person name="Liu G.H."/>
            <person name="Pecoraro L."/>
            <person name="Huang H.X."/>
            <person name="Xiao X.J."/>
            <person name="Lin M."/>
            <person name="Wu X.Y."/>
            <person name="Wu W.L."/>
            <person name="Chen Y.Y."/>
            <person name="Chang S.B."/>
            <person name="Sakamoto S."/>
            <person name="Ohme-Takagi M."/>
            <person name="Yagi M."/>
            <person name="Zeng S.J."/>
            <person name="Shen C.Y."/>
            <person name="Yeh C.M."/>
            <person name="Luo Y.B."/>
            <person name="Tsai W.C."/>
            <person name="Van de Peer Y."/>
            <person name="Liu Z.J."/>
        </authorList>
    </citation>
    <scope>NUCLEOTIDE SEQUENCE [LARGE SCALE GENOMIC DNA]</scope>
    <source>
        <strain evidence="14">cv. Shenzhen</strain>
        <tissue evidence="13">Stem</tissue>
    </source>
</reference>
<dbReference type="GO" id="GO:0061630">
    <property type="term" value="F:ubiquitin protein ligase activity"/>
    <property type="evidence" value="ECO:0007669"/>
    <property type="project" value="UniProtKB-EC"/>
</dbReference>
<keyword evidence="6 10" id="KW-0812">Transmembrane</keyword>
<comment type="pathway">
    <text evidence="3">Protein modification; protein ubiquitination.</text>
</comment>
<evidence type="ECO:0000313" key="13">
    <source>
        <dbReference type="EMBL" id="PKA48753.1"/>
    </source>
</evidence>
<keyword evidence="14" id="KW-1185">Reference proteome</keyword>
<feature type="transmembrane region" description="Helical" evidence="10">
    <location>
        <begin position="654"/>
        <end position="675"/>
    </location>
</feature>
<dbReference type="PANTHER" id="PTHR33389">
    <property type="entry name" value="FAMILY PROTEIN, PUTATIVE (DUF2921)-RELATED"/>
    <property type="match status" value="1"/>
</dbReference>
<evidence type="ECO:0000256" key="9">
    <source>
        <dbReference type="ARBA" id="ARBA00023136"/>
    </source>
</evidence>
<evidence type="ECO:0000256" key="5">
    <source>
        <dbReference type="ARBA" id="ARBA00022679"/>
    </source>
</evidence>
<feature type="domain" description="SWEET-like" evidence="11">
    <location>
        <begin position="645"/>
        <end position="922"/>
    </location>
</feature>
<dbReference type="OrthoDB" id="756308at2759"/>
<feature type="transmembrane region" description="Helical" evidence="10">
    <location>
        <begin position="687"/>
        <end position="711"/>
    </location>
</feature>
<sequence>MDFPAVSSAASPARPRVPVRHLSSPIHWQFHRSSCQFSLFLILFFVAALPFPSCADISYADHCGSIVPAATPFSLLANSSDSFRISSGYYSGGDRLLGGRLLGGDLPDDFSFPRSFFFHARSVHQTLTSGTLQVIGTLIFHGGSVEVDRRNLTVRGRSLRLARPWYPRGFSQRGSVSFDLSGFWSENSGKLCMVGTGSGSKEGIPLDLSAVFKIRYPGSTNIISSVVSGTVESLDLQDSPSYFDPIAVLAYTQKNYRYTMVPLAQKSCSAVHDAEDGRVDFLDGYESVCRNSVNLLMARLEMDYGSGCSSGSCGPLAKKVGFVPAFLKFTSIECADNGRLHLVAMFSNYSGSSFSMMLEPELSLVAEGRWDQKRNKICLVACRVKNVNDALSDAAVDDCSIGLSLAFPAVLSIENRNHIVGRIWSNLNESDSAYFKMVKLRSSGYRMDYAHGLKYKYTKMDVLQHSCAAGDVPKNRKKKYPDPTSFFDMRFHLLVSTGGKVGDGLAVPLALGESIYRNLSVDPPSVSENKSIWNISYSLSHTFILNPHLNGPEADISAEGIYNTKTGMICMVGCRYVSPSKAKQVKNAYFKDCNVLINIQVPALNPKPGDHLTGTIRSMRQKSDLLYFEPLEISSLVLYGDEAVQSIWRMDIEIIMVLISLTLTCIFTVLQLFHVHKRPQLVPSISIAMLIILTLGHMIPLMLNFEALFSMNRNRQNVLQSSNGWLEVNEVVVRLMMMAAFLLQFRLLQVTWSLRSSSEGKQGLWVAERKVIKICLPIYIAGGLITLFVHLAYHKTQLKIHSFLIDATQHSVWEEMQSYAGLMLDGFLFPQLILNAVCDSKDRSLAVLFYVGTTVVRALPHVYDAYRLSHYVPYIVSSYIYAQPNGGLYSLAWDIIIPIGGVVFAIIIYLQQRFGGASLFCRRNKSRGVYEMVPVTSS</sequence>
<feature type="transmembrane region" description="Helical" evidence="10">
    <location>
        <begin position="891"/>
        <end position="910"/>
    </location>
</feature>
<dbReference type="Pfam" id="PF25333">
    <property type="entry name" value="DUF2921_N"/>
    <property type="match status" value="3"/>
</dbReference>
<comment type="subcellular location">
    <subcellularLocation>
        <location evidence="2">Endomembrane system</location>
        <topology evidence="2">Multi-pass membrane protein</topology>
    </subcellularLocation>
</comment>
<keyword evidence="8 10" id="KW-1133">Transmembrane helix</keyword>
<dbReference type="AlphaFoldDB" id="A0A2H9ZZP0"/>
<evidence type="ECO:0000259" key="12">
    <source>
        <dbReference type="Pfam" id="PF25333"/>
    </source>
</evidence>
<evidence type="ECO:0000256" key="3">
    <source>
        <dbReference type="ARBA" id="ARBA00004906"/>
    </source>
</evidence>
<feature type="domain" description="DUF2921" evidence="12">
    <location>
        <begin position="266"/>
        <end position="438"/>
    </location>
</feature>
<dbReference type="EMBL" id="KZ452209">
    <property type="protein sequence ID" value="PKA48753.1"/>
    <property type="molecule type" value="Genomic_DNA"/>
</dbReference>
<dbReference type="STRING" id="1088818.A0A2H9ZZP0"/>
<dbReference type="InterPro" id="IPR021319">
    <property type="entry name" value="DUF2921"/>
</dbReference>
<keyword evidence="9 10" id="KW-0472">Membrane</keyword>
<evidence type="ECO:0000256" key="8">
    <source>
        <dbReference type="ARBA" id="ARBA00022989"/>
    </source>
</evidence>
<evidence type="ECO:0000256" key="4">
    <source>
        <dbReference type="ARBA" id="ARBA00012483"/>
    </source>
</evidence>
<dbReference type="GO" id="GO:0012505">
    <property type="term" value="C:endomembrane system"/>
    <property type="evidence" value="ECO:0007669"/>
    <property type="project" value="UniProtKB-SubCell"/>
</dbReference>
<evidence type="ECO:0000256" key="7">
    <source>
        <dbReference type="ARBA" id="ARBA00022786"/>
    </source>
</evidence>
<proteinExistence type="predicted"/>
<comment type="catalytic activity">
    <reaction evidence="1">
        <text>S-ubiquitinyl-[E2 ubiquitin-conjugating enzyme]-L-cysteine + [acceptor protein]-L-lysine = [E2 ubiquitin-conjugating enzyme]-L-cysteine + N(6)-ubiquitinyl-[acceptor protein]-L-lysine.</text>
        <dbReference type="EC" id="2.3.2.27"/>
    </reaction>
</comment>
<dbReference type="Proteomes" id="UP000236161">
    <property type="component" value="Unassembled WGS sequence"/>
</dbReference>
<evidence type="ECO:0000313" key="14">
    <source>
        <dbReference type="Proteomes" id="UP000236161"/>
    </source>
</evidence>
<evidence type="ECO:0000256" key="10">
    <source>
        <dbReference type="SAM" id="Phobius"/>
    </source>
</evidence>
<gene>
    <name evidence="13" type="ORF">AXF42_Ash018695</name>
</gene>
<keyword evidence="7" id="KW-0833">Ubl conjugation pathway</keyword>
<evidence type="ECO:0000259" key="11">
    <source>
        <dbReference type="Pfam" id="PF11145"/>
    </source>
</evidence>
<keyword evidence="5" id="KW-0808">Transferase</keyword>